<dbReference type="SUPFAM" id="SSF52540">
    <property type="entry name" value="P-loop containing nucleoside triphosphate hydrolases"/>
    <property type="match status" value="1"/>
</dbReference>
<dbReference type="Gene3D" id="3.40.50.300">
    <property type="entry name" value="P-loop containing nucleotide triphosphate hydrolases"/>
    <property type="match status" value="1"/>
</dbReference>
<comment type="caution">
    <text evidence="10">The sequence shown here is derived from an EMBL/GenBank/DDBJ whole genome shotgun (WGS) entry which is preliminary data.</text>
</comment>
<dbReference type="PROSITE" id="PS50929">
    <property type="entry name" value="ABC_TM1F"/>
    <property type="match status" value="1"/>
</dbReference>
<reference evidence="11" key="1">
    <citation type="journal article" date="2019" name="Int. J. Syst. Evol. Microbiol.">
        <title>The Global Catalogue of Microorganisms (GCM) 10K type strain sequencing project: providing services to taxonomists for standard genome sequencing and annotation.</title>
        <authorList>
            <consortium name="The Broad Institute Genomics Platform"/>
            <consortium name="The Broad Institute Genome Sequencing Center for Infectious Disease"/>
            <person name="Wu L."/>
            <person name="Ma J."/>
        </authorList>
    </citation>
    <scope>NUCLEOTIDE SEQUENCE [LARGE SCALE GENOMIC DNA]</scope>
    <source>
        <strain evidence="11">CCUG 60524</strain>
    </source>
</reference>
<dbReference type="InterPro" id="IPR039421">
    <property type="entry name" value="Type_1_exporter"/>
</dbReference>
<keyword evidence="5 7" id="KW-1133">Transmembrane helix</keyword>
<dbReference type="InterPro" id="IPR017871">
    <property type="entry name" value="ABC_transporter-like_CS"/>
</dbReference>
<dbReference type="PROSITE" id="PS00211">
    <property type="entry name" value="ABC_TRANSPORTER_1"/>
    <property type="match status" value="1"/>
</dbReference>
<evidence type="ECO:0000259" key="9">
    <source>
        <dbReference type="PROSITE" id="PS50929"/>
    </source>
</evidence>
<keyword evidence="4 10" id="KW-0067">ATP-binding</keyword>
<evidence type="ECO:0000313" key="10">
    <source>
        <dbReference type="EMBL" id="MFD0980287.1"/>
    </source>
</evidence>
<feature type="domain" description="ABC transmembrane type-1" evidence="9">
    <location>
        <begin position="20"/>
        <end position="319"/>
    </location>
</feature>
<dbReference type="Gene3D" id="1.20.1560.10">
    <property type="entry name" value="ABC transporter type 1, transmembrane domain"/>
    <property type="match status" value="1"/>
</dbReference>
<evidence type="ECO:0000256" key="6">
    <source>
        <dbReference type="ARBA" id="ARBA00023136"/>
    </source>
</evidence>
<dbReference type="InterPro" id="IPR003593">
    <property type="entry name" value="AAA+_ATPase"/>
</dbReference>
<proteinExistence type="predicted"/>
<dbReference type="Pfam" id="PF00005">
    <property type="entry name" value="ABC_tran"/>
    <property type="match status" value="1"/>
</dbReference>
<keyword evidence="11" id="KW-1185">Reference proteome</keyword>
<dbReference type="Pfam" id="PF00664">
    <property type="entry name" value="ABC_membrane"/>
    <property type="match status" value="1"/>
</dbReference>
<feature type="transmembrane region" description="Helical" evidence="7">
    <location>
        <begin position="262"/>
        <end position="284"/>
    </location>
</feature>
<feature type="transmembrane region" description="Helical" evidence="7">
    <location>
        <begin position="15"/>
        <end position="40"/>
    </location>
</feature>
<keyword evidence="2 7" id="KW-0812">Transmembrane</keyword>
<dbReference type="PANTHER" id="PTHR43394:SF1">
    <property type="entry name" value="ATP-BINDING CASSETTE SUB-FAMILY B MEMBER 10, MITOCHONDRIAL"/>
    <property type="match status" value="1"/>
</dbReference>
<comment type="subcellular location">
    <subcellularLocation>
        <location evidence="1">Cell membrane</location>
        <topology evidence="1">Multi-pass membrane protein</topology>
    </subcellularLocation>
</comment>
<protein>
    <submittedName>
        <fullName evidence="10">ABC transporter ATP-binding protein</fullName>
    </submittedName>
</protein>
<evidence type="ECO:0000256" key="7">
    <source>
        <dbReference type="SAM" id="Phobius"/>
    </source>
</evidence>
<name>A0ABW3IQB4_9RHOB</name>
<dbReference type="InterPro" id="IPR011527">
    <property type="entry name" value="ABC1_TM_dom"/>
</dbReference>
<dbReference type="InterPro" id="IPR003439">
    <property type="entry name" value="ABC_transporter-like_ATP-bd"/>
</dbReference>
<dbReference type="Proteomes" id="UP001597108">
    <property type="component" value="Unassembled WGS sequence"/>
</dbReference>
<keyword evidence="6 7" id="KW-0472">Membrane</keyword>
<evidence type="ECO:0000256" key="2">
    <source>
        <dbReference type="ARBA" id="ARBA00022692"/>
    </source>
</evidence>
<feature type="domain" description="ABC transporter" evidence="8">
    <location>
        <begin position="357"/>
        <end position="585"/>
    </location>
</feature>
<dbReference type="InterPro" id="IPR027417">
    <property type="entry name" value="P-loop_NTPase"/>
</dbReference>
<feature type="transmembrane region" description="Helical" evidence="7">
    <location>
        <begin position="151"/>
        <end position="170"/>
    </location>
</feature>
<dbReference type="PANTHER" id="PTHR43394">
    <property type="entry name" value="ATP-DEPENDENT PERMEASE MDL1, MITOCHONDRIAL"/>
    <property type="match status" value="1"/>
</dbReference>
<dbReference type="SMART" id="SM00382">
    <property type="entry name" value="AAA"/>
    <property type="match status" value="1"/>
</dbReference>
<dbReference type="PROSITE" id="PS50893">
    <property type="entry name" value="ABC_TRANSPORTER_2"/>
    <property type="match status" value="1"/>
</dbReference>
<evidence type="ECO:0000256" key="1">
    <source>
        <dbReference type="ARBA" id="ARBA00004651"/>
    </source>
</evidence>
<feature type="transmembrane region" description="Helical" evidence="7">
    <location>
        <begin position="176"/>
        <end position="194"/>
    </location>
</feature>
<evidence type="ECO:0000256" key="4">
    <source>
        <dbReference type="ARBA" id="ARBA00022840"/>
    </source>
</evidence>
<evidence type="ECO:0000259" key="8">
    <source>
        <dbReference type="PROSITE" id="PS50893"/>
    </source>
</evidence>
<dbReference type="SUPFAM" id="SSF90123">
    <property type="entry name" value="ABC transporter transmembrane region"/>
    <property type="match status" value="1"/>
</dbReference>
<keyword evidence="3" id="KW-0547">Nucleotide-binding</keyword>
<evidence type="ECO:0000313" key="11">
    <source>
        <dbReference type="Proteomes" id="UP001597108"/>
    </source>
</evidence>
<sequence length="585" mass="63343">MTPVSRYVREAVRRYRLAVVALLAIVTAQILVSLALPWPLKIVIDNVLGGVPPGYLPESLANWLASANKTLPLAVLAAAFLFLRSFNQVGQLARHYIMARIGALMRIDIATELLAKLQTLDPTFYGRERVGDMTQRLIEDTRFTGEIVGQVVVPGLTSLVTLVAMLAILASLSPTLALIALAASLPIPFLVLHFRPRITERHYRQQESFGDLMAETEQSLTSIQVIQAFNREQDGVRRFRNRSARALHAVLHATRAQLSFDLAIGVCQAFGTGLALIAGGFLALRGEITVGTLLVALAYLASVFGPVGAMASVATAYGAATGKGRRVTEILGLVPKVQERSDAKVLPPGKPGNGRRIQFENVGFCYTGQDRVLDGLNFEIAAGETLALVGKTGAGKSTIAGLIVRLMDPDQGRILIDGHDLRDLQLDNLRQNMAVVLQDPVLLPISVAENIGLGDPQADRDRITAAARAAMAHDFIEALPEGYDTVLQERGAGLSGGQKQRIAIARALLRDTPVLLLDEPSSALDVETETALFDTLTKVRRSRTVLLIAHRPATLRVADRVLELRDGRVIERPDLPHRKDRSASA</sequence>
<evidence type="ECO:0000256" key="5">
    <source>
        <dbReference type="ARBA" id="ARBA00022989"/>
    </source>
</evidence>
<dbReference type="InterPro" id="IPR036640">
    <property type="entry name" value="ABC1_TM_sf"/>
</dbReference>
<gene>
    <name evidence="10" type="ORF">ACFQ2S_11555</name>
</gene>
<feature type="transmembrane region" description="Helical" evidence="7">
    <location>
        <begin position="296"/>
        <end position="320"/>
    </location>
</feature>
<evidence type="ECO:0000256" key="3">
    <source>
        <dbReference type="ARBA" id="ARBA00022741"/>
    </source>
</evidence>
<dbReference type="RefSeq" id="WP_386074604.1">
    <property type="nucleotide sequence ID" value="NZ_JBHTJT010000013.1"/>
</dbReference>
<dbReference type="EMBL" id="JBHTJT010000013">
    <property type="protein sequence ID" value="MFD0980287.1"/>
    <property type="molecule type" value="Genomic_DNA"/>
</dbReference>
<dbReference type="GO" id="GO:0005524">
    <property type="term" value="F:ATP binding"/>
    <property type="evidence" value="ECO:0007669"/>
    <property type="project" value="UniProtKB-KW"/>
</dbReference>
<organism evidence="10 11">
    <name type="scientific">Tropicimonas aquimaris</name>
    <dbReference type="NCBI Taxonomy" id="914152"/>
    <lineage>
        <taxon>Bacteria</taxon>
        <taxon>Pseudomonadati</taxon>
        <taxon>Pseudomonadota</taxon>
        <taxon>Alphaproteobacteria</taxon>
        <taxon>Rhodobacterales</taxon>
        <taxon>Roseobacteraceae</taxon>
        <taxon>Tropicimonas</taxon>
    </lineage>
</organism>
<accession>A0ABW3IQB4</accession>
<feature type="transmembrane region" description="Helical" evidence="7">
    <location>
        <begin position="60"/>
        <end position="83"/>
    </location>
</feature>